<keyword evidence="1" id="KW-0328">Glycosyltransferase</keyword>
<dbReference type="Proteomes" id="UP001597104">
    <property type="component" value="Unassembled WGS sequence"/>
</dbReference>
<proteinExistence type="predicted"/>
<dbReference type="EMBL" id="JBHTIO010000017">
    <property type="protein sequence ID" value="MFD0896806.1"/>
    <property type="molecule type" value="Genomic_DNA"/>
</dbReference>
<keyword evidence="5" id="KW-1185">Reference proteome</keyword>
<name>A0ABW3ECN3_9LACO</name>
<dbReference type="RefSeq" id="WP_137637112.1">
    <property type="nucleotide sequence ID" value="NZ_BJDN01000005.1"/>
</dbReference>
<dbReference type="PANTHER" id="PTHR22916:SF51">
    <property type="entry name" value="GLYCOSYLTRANSFERASE EPSH-RELATED"/>
    <property type="match status" value="1"/>
</dbReference>
<dbReference type="Gene3D" id="3.90.550.10">
    <property type="entry name" value="Spore Coat Polysaccharide Biosynthesis Protein SpsA, Chain A"/>
    <property type="match status" value="1"/>
</dbReference>
<evidence type="ECO:0000313" key="5">
    <source>
        <dbReference type="Proteomes" id="UP001597104"/>
    </source>
</evidence>
<comment type="caution">
    <text evidence="4">The sequence shown here is derived from an EMBL/GenBank/DDBJ whole genome shotgun (WGS) entry which is preliminary data.</text>
</comment>
<keyword evidence="2" id="KW-0808">Transferase</keyword>
<evidence type="ECO:0000256" key="1">
    <source>
        <dbReference type="ARBA" id="ARBA00022676"/>
    </source>
</evidence>
<reference evidence="5" key="1">
    <citation type="journal article" date="2019" name="Int. J. Syst. Evol. Microbiol.">
        <title>The Global Catalogue of Microorganisms (GCM) 10K type strain sequencing project: providing services to taxonomists for standard genome sequencing and annotation.</title>
        <authorList>
            <consortium name="The Broad Institute Genomics Platform"/>
            <consortium name="The Broad Institute Genome Sequencing Center for Infectious Disease"/>
            <person name="Wu L."/>
            <person name="Ma J."/>
        </authorList>
    </citation>
    <scope>NUCLEOTIDE SEQUENCE [LARGE SCALE GENOMIC DNA]</scope>
    <source>
        <strain evidence="5">CCM 8925</strain>
    </source>
</reference>
<dbReference type="InterPro" id="IPR001173">
    <property type="entry name" value="Glyco_trans_2-like"/>
</dbReference>
<dbReference type="InterPro" id="IPR029044">
    <property type="entry name" value="Nucleotide-diphossugar_trans"/>
</dbReference>
<dbReference type="SUPFAM" id="SSF53448">
    <property type="entry name" value="Nucleotide-diphospho-sugar transferases"/>
    <property type="match status" value="1"/>
</dbReference>
<dbReference type="Pfam" id="PF00535">
    <property type="entry name" value="Glycos_transf_2"/>
    <property type="match status" value="1"/>
</dbReference>
<feature type="domain" description="Glycosyltransferase 2-like" evidence="3">
    <location>
        <begin position="6"/>
        <end position="121"/>
    </location>
</feature>
<sequence length="272" mass="31234">MAKQFTVIVPLYNVAAYLARCLASLQAQTYTDFNVWLIDDGSTDNSAALAKTWVQKDQRFHLYQQPANRGVSAARNVGLRQAQGDYVCFVDGDDWCEPTYLASFAEQMARPQADMALCGYYTDWPSLKVLLGSTTQKVLTQPAMLAAVLKPSGDVRGFLWNKCYRLAVIRRFRLQFDEKITLLEDQLFNVAYVLQTQCFYYAATPQYHYLTRKDSAIHKWSPQKLTAELQALNQIQQLLNQHPELQFSELLAQRRQQARQNLTTHLHQVARK</sequence>
<evidence type="ECO:0000313" key="4">
    <source>
        <dbReference type="EMBL" id="MFD0896806.1"/>
    </source>
</evidence>
<organism evidence="4 5">
    <name type="scientific">Loigolactobacillus binensis</name>
    <dbReference type="NCBI Taxonomy" id="2559922"/>
    <lineage>
        <taxon>Bacteria</taxon>
        <taxon>Bacillati</taxon>
        <taxon>Bacillota</taxon>
        <taxon>Bacilli</taxon>
        <taxon>Lactobacillales</taxon>
        <taxon>Lactobacillaceae</taxon>
        <taxon>Loigolactobacillus</taxon>
    </lineage>
</organism>
<evidence type="ECO:0000259" key="3">
    <source>
        <dbReference type="Pfam" id="PF00535"/>
    </source>
</evidence>
<dbReference type="PANTHER" id="PTHR22916">
    <property type="entry name" value="GLYCOSYLTRANSFERASE"/>
    <property type="match status" value="1"/>
</dbReference>
<accession>A0ABW3ECN3</accession>
<protein>
    <submittedName>
        <fullName evidence="4">Glycosyltransferase family 2 protein</fullName>
    </submittedName>
</protein>
<dbReference type="CDD" id="cd00761">
    <property type="entry name" value="Glyco_tranf_GTA_type"/>
    <property type="match status" value="1"/>
</dbReference>
<gene>
    <name evidence="4" type="ORF">ACFQZ7_03525</name>
</gene>
<evidence type="ECO:0000256" key="2">
    <source>
        <dbReference type="ARBA" id="ARBA00022679"/>
    </source>
</evidence>